<dbReference type="Proteomes" id="UP001164746">
    <property type="component" value="Chromosome 17"/>
</dbReference>
<dbReference type="InterPro" id="IPR036691">
    <property type="entry name" value="Endo/exonu/phosph_ase_sf"/>
</dbReference>
<keyword evidence="3" id="KW-1185">Reference proteome</keyword>
<dbReference type="EMBL" id="CP111028">
    <property type="protein sequence ID" value="WAR31962.1"/>
    <property type="molecule type" value="Genomic_DNA"/>
</dbReference>
<sequence>MNSRKGSKLSKEDLDQIAQATRLLLDSRFDTLESMIDECAKSSDLTKAKSNILVNVYKIDNNDQYQKRENIRIGNFMPSGDLFDEVVNLLNHMVGLKEKTAGSQPGENNEAVQSSQSLFNSQKSLDTESPSVDGPFSRVDISDCHFTNPKSGKKKQVIVRFVSRMSVRTVYRHKRKLRDSPIPAYKSVFITDDITPLRLRMKNVVNQIPGVEKTFFRDGNVHCIFKKKHFKLSSPDDIFKELGVEMTDGMLRDLDLDNLAYVNVCGLCSKLNNPDFIAFVKQFDIVHFAETKLDCFDSPSVDGYTFFGQNREVFKRKSGGVGILIRNCLLKHLSVLNVSNENTLWYKFNNADNIIAVEYIPPEGSPYSSLEIFDSIESNIVDLLSQYNNASFTIFGDFNAHCGKLLDYVEFDPYVADNNLDDIATRQIKFSLDQSNINNYGYRLLDLCKSTGLCIANGRCGNDMFLGKCTCKNTSLVDYLLLSHCNFTNVNNFDVNDFDPILSDAHSSISLKFCCHNLSDINDSQEHDNDFDVDFIEDEVKKPIWDNTVKERFLSSFGEDALLNLQLEVDSIFNNKKYSEDSINSLTNKASELFVNAADNSNLIVAKKTSMYKPQTSKKKPWFDADCDTARKRYLHDNNYYRRIKTVDSYDTMVNSSKCYKKTINKKVRLFNNDVSKKLINLRSNDPKAFWNLLNKYSGDRNDTVSKISSQVFYEHFIKLNQSVVDDNDVASQDFDDTSVEYSNEFLNAVISIEELKKVVRLLKNNKCPSLFDNYLSFDFHSMNCYGAAKNMHCFPKEMPCQHDICDGHVA</sequence>
<organism evidence="2 3">
    <name type="scientific">Mya arenaria</name>
    <name type="common">Soft-shell clam</name>
    <dbReference type="NCBI Taxonomy" id="6604"/>
    <lineage>
        <taxon>Eukaryota</taxon>
        <taxon>Metazoa</taxon>
        <taxon>Spiralia</taxon>
        <taxon>Lophotrochozoa</taxon>
        <taxon>Mollusca</taxon>
        <taxon>Bivalvia</taxon>
        <taxon>Autobranchia</taxon>
        <taxon>Heteroconchia</taxon>
        <taxon>Euheterodonta</taxon>
        <taxon>Imparidentia</taxon>
        <taxon>Neoheterodontei</taxon>
        <taxon>Myida</taxon>
        <taxon>Myoidea</taxon>
        <taxon>Myidae</taxon>
        <taxon>Mya</taxon>
    </lineage>
</organism>
<feature type="region of interest" description="Disordered" evidence="1">
    <location>
        <begin position="99"/>
        <end position="133"/>
    </location>
</feature>
<name>A0ABY7GF40_MYAAR</name>
<reference evidence="2" key="1">
    <citation type="submission" date="2022-11" db="EMBL/GenBank/DDBJ databases">
        <title>Centuries of genome instability and evolution in soft-shell clam transmissible cancer (bioRxiv).</title>
        <authorList>
            <person name="Hart S.F.M."/>
            <person name="Yonemitsu M.A."/>
            <person name="Giersch R.M."/>
            <person name="Beal B.F."/>
            <person name="Arriagada G."/>
            <person name="Davis B.W."/>
            <person name="Ostrander E.A."/>
            <person name="Goff S.P."/>
            <person name="Metzger M.J."/>
        </authorList>
    </citation>
    <scope>NUCLEOTIDE SEQUENCE</scope>
    <source>
        <strain evidence="2">MELC-2E11</strain>
        <tissue evidence="2">Siphon/mantle</tissue>
    </source>
</reference>
<protein>
    <recommendedName>
        <fullName evidence="4">Endonuclease/exonuclease/phosphatase domain-containing protein</fullName>
    </recommendedName>
</protein>
<proteinExistence type="predicted"/>
<evidence type="ECO:0000256" key="1">
    <source>
        <dbReference type="SAM" id="MobiDB-lite"/>
    </source>
</evidence>
<evidence type="ECO:0000313" key="3">
    <source>
        <dbReference type="Proteomes" id="UP001164746"/>
    </source>
</evidence>
<evidence type="ECO:0008006" key="4">
    <source>
        <dbReference type="Google" id="ProtNLM"/>
    </source>
</evidence>
<evidence type="ECO:0000313" key="2">
    <source>
        <dbReference type="EMBL" id="WAR31962.1"/>
    </source>
</evidence>
<gene>
    <name evidence="2" type="ORF">MAR_034504</name>
</gene>
<dbReference type="Gene3D" id="3.60.10.10">
    <property type="entry name" value="Endonuclease/exonuclease/phosphatase"/>
    <property type="match status" value="1"/>
</dbReference>
<feature type="compositionally biased region" description="Polar residues" evidence="1">
    <location>
        <begin position="101"/>
        <end position="130"/>
    </location>
</feature>
<dbReference type="SUPFAM" id="SSF56219">
    <property type="entry name" value="DNase I-like"/>
    <property type="match status" value="1"/>
</dbReference>
<accession>A0ABY7GF40</accession>